<dbReference type="Pfam" id="PF00069">
    <property type="entry name" value="Pkinase"/>
    <property type="match status" value="1"/>
</dbReference>
<reference evidence="10 11" key="1">
    <citation type="submission" date="2016-07" db="EMBL/GenBank/DDBJ databases">
        <title>Pervasive Adenine N6-methylation of Active Genes in Fungi.</title>
        <authorList>
            <consortium name="DOE Joint Genome Institute"/>
            <person name="Mondo S.J."/>
            <person name="Dannebaum R.O."/>
            <person name="Kuo R.C."/>
            <person name="Labutti K."/>
            <person name="Haridas S."/>
            <person name="Kuo A."/>
            <person name="Salamov A."/>
            <person name="Ahrendt S.R."/>
            <person name="Lipzen A."/>
            <person name="Sullivan W."/>
            <person name="Andreopoulos W.B."/>
            <person name="Clum A."/>
            <person name="Lindquist E."/>
            <person name="Daum C."/>
            <person name="Ramamoorthy G.K."/>
            <person name="Gryganskyi A."/>
            <person name="Culley D."/>
            <person name="Magnuson J.K."/>
            <person name="James T.Y."/>
            <person name="O'Malley M.A."/>
            <person name="Stajich J.E."/>
            <person name="Spatafora J.W."/>
            <person name="Visel A."/>
            <person name="Grigoriev I.V."/>
        </authorList>
    </citation>
    <scope>NUCLEOTIDE SEQUENCE [LARGE SCALE GENOMIC DNA]</scope>
    <source>
        <strain evidence="10 11">NRRL 2496</strain>
    </source>
</reference>
<evidence type="ECO:0000256" key="4">
    <source>
        <dbReference type="ARBA" id="ARBA00022777"/>
    </source>
</evidence>
<keyword evidence="1 7" id="KW-0723">Serine/threonine-protein kinase</keyword>
<dbReference type="SUPFAM" id="SSF56112">
    <property type="entry name" value="Protein kinase-like (PK-like)"/>
    <property type="match status" value="1"/>
</dbReference>
<dbReference type="GO" id="GO:0007094">
    <property type="term" value="P:mitotic spindle assembly checkpoint signaling"/>
    <property type="evidence" value="ECO:0007669"/>
    <property type="project" value="TreeGrafter"/>
</dbReference>
<dbReference type="FunFam" id="3.30.200.20:FF:000131">
    <property type="entry name" value="Dual specificity protein kinase TTK"/>
    <property type="match status" value="1"/>
</dbReference>
<dbReference type="GO" id="GO:0098813">
    <property type="term" value="P:nuclear chromosome segregation"/>
    <property type="evidence" value="ECO:0007669"/>
    <property type="project" value="UniProtKB-ARBA"/>
</dbReference>
<name>A0A1X2H778_SYNRA</name>
<evidence type="ECO:0000256" key="1">
    <source>
        <dbReference type="ARBA" id="ARBA00022527"/>
    </source>
</evidence>
<dbReference type="GO" id="GO:0005524">
    <property type="term" value="F:ATP binding"/>
    <property type="evidence" value="ECO:0007669"/>
    <property type="project" value="UniProtKB-UniRule"/>
</dbReference>
<dbReference type="InterPro" id="IPR027084">
    <property type="entry name" value="Mps1_cat"/>
</dbReference>
<evidence type="ECO:0000256" key="2">
    <source>
        <dbReference type="ARBA" id="ARBA00022679"/>
    </source>
</evidence>
<dbReference type="FunFam" id="1.10.510.10:FF:000224">
    <property type="entry name" value="serine/threonine-protein kinase mph1 isoform X1"/>
    <property type="match status" value="1"/>
</dbReference>
<dbReference type="GO" id="GO:0034501">
    <property type="term" value="P:protein localization to kinetochore"/>
    <property type="evidence" value="ECO:0007669"/>
    <property type="project" value="TreeGrafter"/>
</dbReference>
<dbReference type="InParanoid" id="A0A1X2H778"/>
<dbReference type="InterPro" id="IPR011009">
    <property type="entry name" value="Kinase-like_dom_sf"/>
</dbReference>
<evidence type="ECO:0000256" key="3">
    <source>
        <dbReference type="ARBA" id="ARBA00022741"/>
    </source>
</evidence>
<organism evidence="10 11">
    <name type="scientific">Syncephalastrum racemosum</name>
    <name type="common">Filamentous fungus</name>
    <dbReference type="NCBI Taxonomy" id="13706"/>
    <lineage>
        <taxon>Eukaryota</taxon>
        <taxon>Fungi</taxon>
        <taxon>Fungi incertae sedis</taxon>
        <taxon>Mucoromycota</taxon>
        <taxon>Mucoromycotina</taxon>
        <taxon>Mucoromycetes</taxon>
        <taxon>Mucorales</taxon>
        <taxon>Syncephalastraceae</taxon>
        <taxon>Syncephalastrum</taxon>
    </lineage>
</organism>
<feature type="domain" description="Protein kinase" evidence="9">
    <location>
        <begin position="46"/>
        <end position="325"/>
    </location>
</feature>
<dbReference type="InterPro" id="IPR000719">
    <property type="entry name" value="Prot_kinase_dom"/>
</dbReference>
<dbReference type="GO" id="GO:0004712">
    <property type="term" value="F:protein serine/threonine/tyrosine kinase activity"/>
    <property type="evidence" value="ECO:0007669"/>
    <property type="project" value="TreeGrafter"/>
</dbReference>
<evidence type="ECO:0000256" key="6">
    <source>
        <dbReference type="PROSITE-ProRule" id="PRU10141"/>
    </source>
</evidence>
<keyword evidence="3 6" id="KW-0547">Nucleotide-binding</keyword>
<dbReference type="PANTHER" id="PTHR22974">
    <property type="entry name" value="MIXED LINEAGE PROTEIN KINASE"/>
    <property type="match status" value="1"/>
</dbReference>
<keyword evidence="5 6" id="KW-0067">ATP-binding</keyword>
<dbReference type="OMA" id="QKMRAIP"/>
<evidence type="ECO:0000259" key="9">
    <source>
        <dbReference type="PROSITE" id="PS50011"/>
    </source>
</evidence>
<dbReference type="SMART" id="SM00220">
    <property type="entry name" value="S_TKc"/>
    <property type="match status" value="1"/>
</dbReference>
<proteinExistence type="inferred from homology"/>
<evidence type="ECO:0000256" key="8">
    <source>
        <dbReference type="SAM" id="MobiDB-lite"/>
    </source>
</evidence>
<sequence>MRERRQARLSRAEAAPEQMQSNHTENPSPMHYPAHDETVVIKGQKFSVLSEVGYGGTSRVYKILSHSRREIFALKRIKLANVDERAKKGYLNEIKLLHSLRDHSQIIRLFDYEYSSAGIDMILEYGEIDLAHLMHQQLMKQKFDPDFIRLYWKQMLHAVDAIHQQKIVHSDLKPANFLLVRGAIKLIDFGIAKAISNDTTNIHREEQVGTLSYMSPEAIIVDNNITNGKSMIKLGRASDVWSLGCILYQMVYGFTPFQELNVYQKLQIIPDAKHPIHYPEHVLPKKNKDPTERVTPELLDVMQSCLSREPKQRLSIPDLLKHAFLKPKPAIRANALEQAFLEIFEKGYQAASHGEPMRSDSINQAIKASRTGFF</sequence>
<dbReference type="GO" id="GO:0033316">
    <property type="term" value="P:meiotic spindle assembly checkpoint signaling"/>
    <property type="evidence" value="ECO:0007669"/>
    <property type="project" value="TreeGrafter"/>
</dbReference>
<dbReference type="STRING" id="13706.A0A1X2H778"/>
<dbReference type="Proteomes" id="UP000242180">
    <property type="component" value="Unassembled WGS sequence"/>
</dbReference>
<dbReference type="AlphaFoldDB" id="A0A1X2H778"/>
<keyword evidence="2" id="KW-0808">Transferase</keyword>
<dbReference type="Gene3D" id="1.10.510.10">
    <property type="entry name" value="Transferase(Phosphotransferase) domain 1"/>
    <property type="match status" value="1"/>
</dbReference>
<dbReference type="InterPro" id="IPR008271">
    <property type="entry name" value="Ser/Thr_kinase_AS"/>
</dbReference>
<evidence type="ECO:0000313" key="10">
    <source>
        <dbReference type="EMBL" id="ORY94401.1"/>
    </source>
</evidence>
<feature type="region of interest" description="Disordered" evidence="8">
    <location>
        <begin position="1"/>
        <end position="31"/>
    </location>
</feature>
<dbReference type="InterPro" id="IPR017441">
    <property type="entry name" value="Protein_kinase_ATP_BS"/>
</dbReference>
<dbReference type="PROSITE" id="PS00107">
    <property type="entry name" value="PROTEIN_KINASE_ATP"/>
    <property type="match status" value="1"/>
</dbReference>
<dbReference type="PROSITE" id="PS50011">
    <property type="entry name" value="PROTEIN_KINASE_DOM"/>
    <property type="match status" value="1"/>
</dbReference>
<accession>A0A1X2H778</accession>
<feature type="compositionally biased region" description="Polar residues" evidence="8">
    <location>
        <begin position="18"/>
        <end position="27"/>
    </location>
</feature>
<gene>
    <name evidence="10" type="ORF">BCR43DRAFT_319189</name>
</gene>
<comment type="similarity">
    <text evidence="7">Belongs to the protein kinase superfamily.</text>
</comment>
<protein>
    <submittedName>
        <fullName evidence="10">Kinase-like domain-containing protein</fullName>
    </submittedName>
</protein>
<dbReference type="GO" id="GO:0000776">
    <property type="term" value="C:kinetochore"/>
    <property type="evidence" value="ECO:0007669"/>
    <property type="project" value="TreeGrafter"/>
</dbReference>
<evidence type="ECO:0000313" key="11">
    <source>
        <dbReference type="Proteomes" id="UP000242180"/>
    </source>
</evidence>
<dbReference type="EMBL" id="MCGN01000007">
    <property type="protein sequence ID" value="ORY94401.1"/>
    <property type="molecule type" value="Genomic_DNA"/>
</dbReference>
<keyword evidence="4 10" id="KW-0418">Kinase</keyword>
<dbReference type="PROSITE" id="PS00108">
    <property type="entry name" value="PROTEIN_KINASE_ST"/>
    <property type="match status" value="1"/>
</dbReference>
<evidence type="ECO:0000256" key="5">
    <source>
        <dbReference type="ARBA" id="ARBA00022840"/>
    </source>
</evidence>
<dbReference type="OrthoDB" id="20524at2759"/>
<dbReference type="CDD" id="cd14131">
    <property type="entry name" value="PKc_Mps1"/>
    <property type="match status" value="1"/>
</dbReference>
<keyword evidence="11" id="KW-1185">Reference proteome</keyword>
<dbReference type="GO" id="GO:0004674">
    <property type="term" value="F:protein serine/threonine kinase activity"/>
    <property type="evidence" value="ECO:0007669"/>
    <property type="project" value="UniProtKB-KW"/>
</dbReference>
<feature type="binding site" evidence="6">
    <location>
        <position position="75"/>
    </location>
    <ligand>
        <name>ATP</name>
        <dbReference type="ChEBI" id="CHEBI:30616"/>
    </ligand>
</feature>
<dbReference type="GO" id="GO:0005634">
    <property type="term" value="C:nucleus"/>
    <property type="evidence" value="ECO:0007669"/>
    <property type="project" value="TreeGrafter"/>
</dbReference>
<comment type="caution">
    <text evidence="10">The sequence shown here is derived from an EMBL/GenBank/DDBJ whole genome shotgun (WGS) entry which is preliminary data.</text>
</comment>
<evidence type="ECO:0000256" key="7">
    <source>
        <dbReference type="RuleBase" id="RU000304"/>
    </source>
</evidence>
<dbReference type="Gene3D" id="3.30.200.20">
    <property type="entry name" value="Phosphorylase Kinase, domain 1"/>
    <property type="match status" value="1"/>
</dbReference>
<dbReference type="PANTHER" id="PTHR22974:SF21">
    <property type="entry name" value="DUAL SPECIFICITY PROTEIN KINASE TTK"/>
    <property type="match status" value="1"/>
</dbReference>